<evidence type="ECO:0000313" key="2">
    <source>
        <dbReference type="Proteomes" id="UP000247773"/>
    </source>
</evidence>
<name>A0A2U7NN08_9CAUD</name>
<reference evidence="1 2" key="1">
    <citation type="submission" date="2017-04" db="EMBL/GenBank/DDBJ databases">
        <title>Isolation of lytic bacteriophages infecting Pseudomonas strains for biocontrol of fish and shrimp spoilage during chilled storage.</title>
        <authorList>
            <person name="Yang Z."/>
            <person name="Tao X."/>
            <person name="Gao L."/>
            <person name="Rao S."/>
        </authorList>
    </citation>
    <scope>NUCLEOTIDE SEQUENCE [LARGE SCALE GENOMIC DNA]</scope>
</reference>
<organism evidence="1 2">
    <name type="scientific">Pseudomonas phage PspYZU05</name>
    <dbReference type="NCBI Taxonomy" id="1983556"/>
    <lineage>
        <taxon>Viruses</taxon>
        <taxon>Duplodnaviria</taxon>
        <taxon>Heunggongvirae</taxon>
        <taxon>Uroviricota</taxon>
        <taxon>Caudoviricetes</taxon>
        <taxon>Pantevenvirales</taxon>
        <taxon>Straboviridae</taxon>
        <taxon>Jiangsuvirus</taxon>
        <taxon>Jiangsuvirus pspyzu05</taxon>
    </lineage>
</organism>
<protein>
    <submittedName>
        <fullName evidence="1">Valyl tRNA synthetase modifier</fullName>
    </submittedName>
</protein>
<keyword evidence="1" id="KW-0436">Ligase</keyword>
<keyword evidence="2" id="KW-1185">Reference proteome</keyword>
<dbReference type="GO" id="GO:0004812">
    <property type="term" value="F:aminoacyl-tRNA ligase activity"/>
    <property type="evidence" value="ECO:0007669"/>
    <property type="project" value="UniProtKB-KW"/>
</dbReference>
<keyword evidence="1" id="KW-0030">Aminoacyl-tRNA synthetase</keyword>
<proteinExistence type="predicted"/>
<accession>A0A2U7NN08</accession>
<gene>
    <name evidence="1" type="ORF">PspYZU05_95</name>
</gene>
<sequence>MKAASLVGIALGTYISVVGIHSLFPNPTTTDIAQKYCTGKTECVDIVSLELDEFYDKGYNDSKTYNWGAAMLRVTAELNSLCATSPDKLLCESYRNELTIQYLTGHRIGVEVHEKVKK</sequence>
<dbReference type="EMBL" id="KY971610">
    <property type="protein sequence ID" value="ASD52047.1"/>
    <property type="molecule type" value="Genomic_DNA"/>
</dbReference>
<evidence type="ECO:0000313" key="1">
    <source>
        <dbReference type="EMBL" id="ASD52047.1"/>
    </source>
</evidence>
<dbReference type="Proteomes" id="UP000247773">
    <property type="component" value="Genome"/>
</dbReference>